<evidence type="ECO:0000256" key="1">
    <source>
        <dbReference type="SAM" id="SignalP"/>
    </source>
</evidence>
<dbReference type="RefSeq" id="WP_189256694.1">
    <property type="nucleotide sequence ID" value="NZ_BMRE01000028.1"/>
</dbReference>
<evidence type="ECO:0000313" key="2">
    <source>
        <dbReference type="EMBL" id="GGU56220.1"/>
    </source>
</evidence>
<feature type="signal peptide" evidence="1">
    <location>
        <begin position="1"/>
        <end position="25"/>
    </location>
</feature>
<evidence type="ECO:0000313" key="3">
    <source>
        <dbReference type="Proteomes" id="UP000649573"/>
    </source>
</evidence>
<keyword evidence="3" id="KW-1185">Reference proteome</keyword>
<sequence>MKNTLSLLFVAAVVVTTLSAPAAQAAVAVQDLGTLPGDVRSVAQDINEAGAIAGISMGAGVSQHAVRWDPGSPIRKLNDLGFDTVAFAISSQRTVVGYAVDAANRTQPARWDFSGALTVLTVPGAVSGVAYDINDSGVVAGSAVINGVSHAVVWDSAGVATVLGEGSGQFVTGAGTVIGYSGDQPARWTDGGGLYVYDNHGALVLGHNQAADAVGTSGGEGVLWLGRRRAPLGQDTSPRDISGTGWAVGVAGGRAVRWEASEFTTAQPLAPAPSAASDVNDAGVIAGTVGSWAATWDAAGAQTMLPVLPGSNRSAVSGLSENGQVIGIAGFADGTWRAVVWR</sequence>
<feature type="chain" id="PRO_5045315078" description="Extracellular repeat, HAF family" evidence="1">
    <location>
        <begin position="26"/>
        <end position="342"/>
    </location>
</feature>
<protein>
    <recommendedName>
        <fullName evidence="4">Extracellular repeat, HAF family</fullName>
    </recommendedName>
</protein>
<gene>
    <name evidence="2" type="ORF">GCM10010178_55800</name>
</gene>
<evidence type="ECO:0008006" key="4">
    <source>
        <dbReference type="Google" id="ProtNLM"/>
    </source>
</evidence>
<dbReference type="EMBL" id="BMRE01000028">
    <property type="protein sequence ID" value="GGU56220.1"/>
    <property type="molecule type" value="Genomic_DNA"/>
</dbReference>
<comment type="caution">
    <text evidence="2">The sequence shown here is derived from an EMBL/GenBank/DDBJ whole genome shotgun (WGS) entry which is preliminary data.</text>
</comment>
<keyword evidence="1" id="KW-0732">Signal</keyword>
<proteinExistence type="predicted"/>
<dbReference type="Proteomes" id="UP000649573">
    <property type="component" value="Unassembled WGS sequence"/>
</dbReference>
<accession>A0ABQ2UVM1</accession>
<organism evidence="2 3">
    <name type="scientific">Lentzea flava</name>
    <dbReference type="NCBI Taxonomy" id="103732"/>
    <lineage>
        <taxon>Bacteria</taxon>
        <taxon>Bacillati</taxon>
        <taxon>Actinomycetota</taxon>
        <taxon>Actinomycetes</taxon>
        <taxon>Pseudonocardiales</taxon>
        <taxon>Pseudonocardiaceae</taxon>
        <taxon>Lentzea</taxon>
    </lineage>
</organism>
<name>A0ABQ2UVM1_9PSEU</name>
<reference evidence="3" key="1">
    <citation type="journal article" date="2019" name="Int. J. Syst. Evol. Microbiol.">
        <title>The Global Catalogue of Microorganisms (GCM) 10K type strain sequencing project: providing services to taxonomists for standard genome sequencing and annotation.</title>
        <authorList>
            <consortium name="The Broad Institute Genomics Platform"/>
            <consortium name="The Broad Institute Genome Sequencing Center for Infectious Disease"/>
            <person name="Wu L."/>
            <person name="Ma J."/>
        </authorList>
    </citation>
    <scope>NUCLEOTIDE SEQUENCE [LARGE SCALE GENOMIC DNA]</scope>
    <source>
        <strain evidence="3">JCM 3296</strain>
    </source>
</reference>